<keyword evidence="1" id="KW-0812">Transmembrane</keyword>
<dbReference type="OrthoDB" id="2182676at2"/>
<sequence>MDLFQSRFMFVLEKFTSFFLLNILWLFMCIPIVTIFPATAAMFAVVRQWIRQEDSSSVFKPFFVHFKDNFKQSFLIGIIWFAVLYSIVFNFQLLASIETPTLNTIMLPFLAIFSILFLFTSFYLFPVMVHFKLPIVGVIKNSFLYSLSKLHVCLLCLLFVAAGVALFLIYTLTILISFSLVAYFVYRVCHKTFPVENS</sequence>
<dbReference type="RefSeq" id="WP_035666330.1">
    <property type="nucleotide sequence ID" value="NZ_BAUV01000033.1"/>
</dbReference>
<dbReference type="Proteomes" id="UP000018896">
    <property type="component" value="Unassembled WGS sequence"/>
</dbReference>
<evidence type="ECO:0000256" key="1">
    <source>
        <dbReference type="SAM" id="Phobius"/>
    </source>
</evidence>
<dbReference type="InterPro" id="IPR006938">
    <property type="entry name" value="DUF624"/>
</dbReference>
<keyword evidence="1" id="KW-0472">Membrane</keyword>
<name>W4QWV1_HALA3</name>
<organism evidence="2 3">
    <name type="scientific">Halalkalibacter akibai (strain ATCC 43226 / DSM 21942 / CIP 109018 / JCM 9157 / 1139)</name>
    <name type="common">Bacillus akibai</name>
    <dbReference type="NCBI Taxonomy" id="1236973"/>
    <lineage>
        <taxon>Bacteria</taxon>
        <taxon>Bacillati</taxon>
        <taxon>Bacillota</taxon>
        <taxon>Bacilli</taxon>
        <taxon>Bacillales</taxon>
        <taxon>Bacillaceae</taxon>
        <taxon>Halalkalibacter</taxon>
    </lineage>
</organism>
<keyword evidence="3" id="KW-1185">Reference proteome</keyword>
<dbReference type="STRING" id="1236973.JCM9157_3559"/>
<evidence type="ECO:0008006" key="4">
    <source>
        <dbReference type="Google" id="ProtNLM"/>
    </source>
</evidence>
<protein>
    <recommendedName>
        <fullName evidence="4">DUF624 domain-containing protein</fullName>
    </recommendedName>
</protein>
<dbReference type="eggNOG" id="COG5578">
    <property type="taxonomic scope" value="Bacteria"/>
</dbReference>
<reference evidence="2 3" key="1">
    <citation type="journal article" date="2014" name="Genome Announc.">
        <title>Draft Genome Sequences of Three Alkaliphilic Bacillus Strains, Bacillus wakoensis JCM 9140T, Bacillus akibai JCM 9157T, and Bacillus hemicellulosilyticus JCM 9152T.</title>
        <authorList>
            <person name="Yuki M."/>
            <person name="Oshima K."/>
            <person name="Suda W."/>
            <person name="Oshida Y."/>
            <person name="Kitamura K."/>
            <person name="Iida T."/>
            <person name="Hattori M."/>
            <person name="Ohkuma M."/>
        </authorList>
    </citation>
    <scope>NUCLEOTIDE SEQUENCE [LARGE SCALE GENOMIC DNA]</scope>
    <source>
        <strain evidence="2 3">JCM 9157</strain>
    </source>
</reference>
<dbReference type="EMBL" id="BAUV01000033">
    <property type="protein sequence ID" value="GAE36382.1"/>
    <property type="molecule type" value="Genomic_DNA"/>
</dbReference>
<accession>W4QWV1</accession>
<dbReference type="AlphaFoldDB" id="W4QWV1"/>
<comment type="caution">
    <text evidence="2">The sequence shown here is derived from an EMBL/GenBank/DDBJ whole genome shotgun (WGS) entry which is preliminary data.</text>
</comment>
<evidence type="ECO:0000313" key="2">
    <source>
        <dbReference type="EMBL" id="GAE36382.1"/>
    </source>
</evidence>
<proteinExistence type="predicted"/>
<dbReference type="Pfam" id="PF04854">
    <property type="entry name" value="DUF624"/>
    <property type="match status" value="1"/>
</dbReference>
<keyword evidence="1" id="KW-1133">Transmembrane helix</keyword>
<evidence type="ECO:0000313" key="3">
    <source>
        <dbReference type="Proteomes" id="UP000018896"/>
    </source>
</evidence>
<feature type="transmembrane region" description="Helical" evidence="1">
    <location>
        <begin position="105"/>
        <end position="131"/>
    </location>
</feature>
<feature type="transmembrane region" description="Helical" evidence="1">
    <location>
        <begin position="20"/>
        <end position="46"/>
    </location>
</feature>
<gene>
    <name evidence="2" type="ORF">JCM9157_3559</name>
</gene>
<feature type="transmembrane region" description="Helical" evidence="1">
    <location>
        <begin position="74"/>
        <end position="93"/>
    </location>
</feature>